<reference evidence="3" key="1">
    <citation type="journal article" date="2019" name="Int. J. Syst. Evol. Microbiol.">
        <title>The Global Catalogue of Microorganisms (GCM) 10K type strain sequencing project: providing services to taxonomists for standard genome sequencing and annotation.</title>
        <authorList>
            <consortium name="The Broad Institute Genomics Platform"/>
            <consortium name="The Broad Institute Genome Sequencing Center for Infectious Disease"/>
            <person name="Wu L."/>
            <person name="Ma J."/>
        </authorList>
    </citation>
    <scope>NUCLEOTIDE SEQUENCE [LARGE SCALE GENOMIC DNA]</scope>
    <source>
        <strain evidence="3">KCTC 23299</strain>
    </source>
</reference>
<feature type="transmembrane region" description="Helical" evidence="1">
    <location>
        <begin position="168"/>
        <end position="187"/>
    </location>
</feature>
<proteinExistence type="predicted"/>
<dbReference type="EMBL" id="JBHUOZ010000001">
    <property type="protein sequence ID" value="MFD2919182.1"/>
    <property type="molecule type" value="Genomic_DNA"/>
</dbReference>
<keyword evidence="1" id="KW-0812">Transmembrane</keyword>
<dbReference type="Proteomes" id="UP001597511">
    <property type="component" value="Unassembled WGS sequence"/>
</dbReference>
<accession>A0ABW6A356</accession>
<comment type="caution">
    <text evidence="2">The sequence shown here is derived from an EMBL/GenBank/DDBJ whole genome shotgun (WGS) entry which is preliminary data.</text>
</comment>
<evidence type="ECO:0000313" key="2">
    <source>
        <dbReference type="EMBL" id="MFD2919182.1"/>
    </source>
</evidence>
<gene>
    <name evidence="2" type="ORF">ACFS6H_05610</name>
</gene>
<keyword evidence="1" id="KW-1133">Transmembrane helix</keyword>
<sequence length="414" mass="46767">MVLIKNGKEEIVYLLTKVIEKFQHETGSEVVQNTNRKNYEGIAVFLSDISNKLPENHTNWETEEYTARKGDDQLDYPYRKFDITGGQIKDALNGIVNNPRPYLIDACYVYLYGVGRKGFEKNPVDPFLVEGQGEAAPAAALAPGSKDQDLESQIKKLESGNQQKKQKIMMLAGLVLLLIAASCFLYVQKNKSEKELAVLKQDMSLLPYQPSQAEIDSLEGIWLCYTGSPQARISYSDRFHKVVSNLIEITYKNGYFIYNRYGASFDHTGYMQFESPGIVSIYSRIKNKTGAIESPRHSLMNIYSGTHYIPAISASWNFDIGDKNKIVGIREVYQKIGKGGQVHEILNQVENASCQCKIINWEKPDNTLQVFHLKNHPLETVMPAEIQALIDEKSILLNQPDSTVILSQPKNKDK</sequence>
<keyword evidence="1" id="KW-0472">Membrane</keyword>
<organism evidence="2 3">
    <name type="scientific">Terrimonas rubra</name>
    <dbReference type="NCBI Taxonomy" id="1035890"/>
    <lineage>
        <taxon>Bacteria</taxon>
        <taxon>Pseudomonadati</taxon>
        <taxon>Bacteroidota</taxon>
        <taxon>Chitinophagia</taxon>
        <taxon>Chitinophagales</taxon>
        <taxon>Chitinophagaceae</taxon>
        <taxon>Terrimonas</taxon>
    </lineage>
</organism>
<keyword evidence="3" id="KW-1185">Reference proteome</keyword>
<name>A0ABW6A356_9BACT</name>
<evidence type="ECO:0000256" key="1">
    <source>
        <dbReference type="SAM" id="Phobius"/>
    </source>
</evidence>
<dbReference type="RefSeq" id="WP_386096120.1">
    <property type="nucleotide sequence ID" value="NZ_JBHUOZ010000001.1"/>
</dbReference>
<protein>
    <submittedName>
        <fullName evidence="2">Uncharacterized protein</fullName>
    </submittedName>
</protein>
<evidence type="ECO:0000313" key="3">
    <source>
        <dbReference type="Proteomes" id="UP001597511"/>
    </source>
</evidence>